<dbReference type="PROSITE" id="PS50157">
    <property type="entry name" value="ZINC_FINGER_C2H2_2"/>
    <property type="match status" value="1"/>
</dbReference>
<name>A0ABR3XA38_9EURO</name>
<dbReference type="SUPFAM" id="SSF57667">
    <property type="entry name" value="beta-beta-alpha zinc fingers"/>
    <property type="match status" value="1"/>
</dbReference>
<dbReference type="SMART" id="SM00355">
    <property type="entry name" value="ZnF_C2H2"/>
    <property type="match status" value="2"/>
</dbReference>
<dbReference type="Pfam" id="PF00096">
    <property type="entry name" value="zf-C2H2"/>
    <property type="match status" value="1"/>
</dbReference>
<feature type="region of interest" description="Disordered" evidence="9">
    <location>
        <begin position="141"/>
        <end position="165"/>
    </location>
</feature>
<protein>
    <recommendedName>
        <fullName evidence="10">C2H2-type domain-containing protein</fullName>
    </recommendedName>
</protein>
<evidence type="ECO:0000256" key="3">
    <source>
        <dbReference type="ARBA" id="ARBA00022771"/>
    </source>
</evidence>
<evidence type="ECO:0000256" key="6">
    <source>
        <dbReference type="ARBA" id="ARBA00023163"/>
    </source>
</evidence>
<keyword evidence="4" id="KW-0862">Zinc</keyword>
<dbReference type="PANTHER" id="PTHR46179:SF13">
    <property type="entry name" value="C2H2-TYPE DOMAIN-CONTAINING PROTEIN"/>
    <property type="match status" value="1"/>
</dbReference>
<dbReference type="InterPro" id="IPR051061">
    <property type="entry name" value="Zinc_finger_trans_reg"/>
</dbReference>
<organism evidence="11 12">
    <name type="scientific">Paecilomyces lecythidis</name>
    <dbReference type="NCBI Taxonomy" id="3004212"/>
    <lineage>
        <taxon>Eukaryota</taxon>
        <taxon>Fungi</taxon>
        <taxon>Dikarya</taxon>
        <taxon>Ascomycota</taxon>
        <taxon>Pezizomycotina</taxon>
        <taxon>Eurotiomycetes</taxon>
        <taxon>Eurotiomycetidae</taxon>
        <taxon>Eurotiales</taxon>
        <taxon>Thermoascaceae</taxon>
        <taxon>Paecilomyces</taxon>
    </lineage>
</organism>
<accession>A0ABR3XA38</accession>
<dbReference type="InterPro" id="IPR036236">
    <property type="entry name" value="Znf_C2H2_sf"/>
</dbReference>
<dbReference type="InterPro" id="IPR013087">
    <property type="entry name" value="Znf_C2H2_type"/>
</dbReference>
<keyword evidence="12" id="KW-1185">Reference proteome</keyword>
<proteinExistence type="predicted"/>
<evidence type="ECO:0000259" key="10">
    <source>
        <dbReference type="PROSITE" id="PS50157"/>
    </source>
</evidence>
<gene>
    <name evidence="11" type="ORF">Plec18167_006596</name>
</gene>
<dbReference type="PANTHER" id="PTHR46179">
    <property type="entry name" value="ZINC FINGER PROTEIN"/>
    <property type="match status" value="1"/>
</dbReference>
<keyword evidence="6" id="KW-0804">Transcription</keyword>
<evidence type="ECO:0000256" key="8">
    <source>
        <dbReference type="PROSITE-ProRule" id="PRU00042"/>
    </source>
</evidence>
<evidence type="ECO:0000256" key="1">
    <source>
        <dbReference type="ARBA" id="ARBA00004123"/>
    </source>
</evidence>
<feature type="compositionally biased region" description="Basic residues" evidence="9">
    <location>
        <begin position="141"/>
        <end position="152"/>
    </location>
</feature>
<evidence type="ECO:0000313" key="12">
    <source>
        <dbReference type="Proteomes" id="UP001583193"/>
    </source>
</evidence>
<evidence type="ECO:0000256" key="9">
    <source>
        <dbReference type="SAM" id="MobiDB-lite"/>
    </source>
</evidence>
<keyword evidence="7" id="KW-0539">Nucleus</keyword>
<evidence type="ECO:0000256" key="7">
    <source>
        <dbReference type="ARBA" id="ARBA00023242"/>
    </source>
</evidence>
<evidence type="ECO:0000256" key="5">
    <source>
        <dbReference type="ARBA" id="ARBA00023015"/>
    </source>
</evidence>
<keyword evidence="5" id="KW-0805">Transcription regulation</keyword>
<keyword evidence="3 8" id="KW-0863">Zinc-finger</keyword>
<comment type="subcellular location">
    <subcellularLocation>
        <location evidence="1">Nucleus</location>
    </subcellularLocation>
</comment>
<evidence type="ECO:0000313" key="11">
    <source>
        <dbReference type="EMBL" id="KAL1872479.1"/>
    </source>
</evidence>
<sequence length="165" mass="18773">MSFDQCYDLDSYGQLYDLQDWGDMNTMEGNGFMQSSPPADPRSAFPYDMGASLNQTPELNLPMGSPPSGLEPLESERRAKPFECGCGRSFTRSADLKRHQTTVHYPVFQNCPVPKCARKGRNGFPRKDHLNEHLRSYHRINIAKREVPKKKHGKDESLSPNATRR</sequence>
<comment type="caution">
    <text evidence="11">The sequence shown here is derived from an EMBL/GenBank/DDBJ whole genome shotgun (WGS) entry which is preliminary data.</text>
</comment>
<dbReference type="EMBL" id="JAVDPF010000024">
    <property type="protein sequence ID" value="KAL1872479.1"/>
    <property type="molecule type" value="Genomic_DNA"/>
</dbReference>
<keyword evidence="2" id="KW-0479">Metal-binding</keyword>
<dbReference type="Proteomes" id="UP001583193">
    <property type="component" value="Unassembled WGS sequence"/>
</dbReference>
<reference evidence="11 12" key="1">
    <citation type="journal article" date="2024" name="IMA Fungus">
        <title>IMA Genome - F19 : A genome assembly and annotation guide to empower mycologists, including annotated draft genome sequences of Ceratocystis pirilliformis, Diaporthe australafricana, Fusarium ophioides, Paecilomyces lecythidis, and Sporothrix stenoceras.</title>
        <authorList>
            <person name="Aylward J."/>
            <person name="Wilson A.M."/>
            <person name="Visagie C.M."/>
            <person name="Spraker J."/>
            <person name="Barnes I."/>
            <person name="Buitendag C."/>
            <person name="Ceriani C."/>
            <person name="Del Mar Angel L."/>
            <person name="du Plessis D."/>
            <person name="Fuchs T."/>
            <person name="Gasser K."/>
            <person name="Kramer D."/>
            <person name="Li W."/>
            <person name="Munsamy K."/>
            <person name="Piso A."/>
            <person name="Price J.L."/>
            <person name="Sonnekus B."/>
            <person name="Thomas C."/>
            <person name="van der Nest A."/>
            <person name="van Dijk A."/>
            <person name="van Heerden A."/>
            <person name="van Vuuren N."/>
            <person name="Yilmaz N."/>
            <person name="Duong T.A."/>
            <person name="van der Merwe N.A."/>
            <person name="Wingfield M.J."/>
            <person name="Wingfield B.D."/>
        </authorList>
    </citation>
    <scope>NUCLEOTIDE SEQUENCE [LARGE SCALE GENOMIC DNA]</scope>
    <source>
        <strain evidence="11 12">CMW 18167</strain>
    </source>
</reference>
<feature type="domain" description="C2H2-type" evidence="10">
    <location>
        <begin position="82"/>
        <end position="104"/>
    </location>
</feature>
<evidence type="ECO:0000256" key="4">
    <source>
        <dbReference type="ARBA" id="ARBA00022833"/>
    </source>
</evidence>
<evidence type="ECO:0000256" key="2">
    <source>
        <dbReference type="ARBA" id="ARBA00022723"/>
    </source>
</evidence>
<dbReference type="Gene3D" id="3.30.160.60">
    <property type="entry name" value="Classic Zinc Finger"/>
    <property type="match status" value="1"/>
</dbReference>